<dbReference type="SUPFAM" id="SSF52540">
    <property type="entry name" value="P-loop containing nucleoside triphosphate hydrolases"/>
    <property type="match status" value="1"/>
</dbReference>
<dbReference type="EMBL" id="JACBZH010000001">
    <property type="protein sequence ID" value="NYH92919.1"/>
    <property type="molecule type" value="Genomic_DNA"/>
</dbReference>
<reference evidence="1 2" key="1">
    <citation type="submission" date="2020-07" db="EMBL/GenBank/DDBJ databases">
        <title>Sequencing the genomes of 1000 actinobacteria strains.</title>
        <authorList>
            <person name="Klenk H.-P."/>
        </authorList>
    </citation>
    <scope>NUCLEOTIDE SEQUENCE [LARGE SCALE GENOMIC DNA]</scope>
    <source>
        <strain evidence="1 2">DSM 18448</strain>
    </source>
</reference>
<accession>A0A852ZUA9</accession>
<dbReference type="PANTHER" id="PTHR37807:SF3">
    <property type="entry name" value="OS07G0160300 PROTEIN"/>
    <property type="match status" value="1"/>
</dbReference>
<protein>
    <submittedName>
        <fullName evidence="1">Putative kinase</fullName>
    </submittedName>
</protein>
<keyword evidence="1" id="KW-0418">Kinase</keyword>
<dbReference type="GO" id="GO:0016301">
    <property type="term" value="F:kinase activity"/>
    <property type="evidence" value="ECO:0007669"/>
    <property type="project" value="UniProtKB-KW"/>
</dbReference>
<dbReference type="Gene3D" id="3.40.50.300">
    <property type="entry name" value="P-loop containing nucleotide triphosphate hydrolases"/>
    <property type="match status" value="1"/>
</dbReference>
<keyword evidence="2" id="KW-1185">Reference proteome</keyword>
<evidence type="ECO:0000313" key="1">
    <source>
        <dbReference type="EMBL" id="NYH92919.1"/>
    </source>
</evidence>
<dbReference type="InterPro" id="IPR027417">
    <property type="entry name" value="P-loop_NTPase"/>
</dbReference>
<dbReference type="AlphaFoldDB" id="A0A852ZUA9"/>
<name>A0A852ZUA9_9ACTN</name>
<organism evidence="1 2">
    <name type="scientific">Actinopolymorpha rutila</name>
    <dbReference type="NCBI Taxonomy" id="446787"/>
    <lineage>
        <taxon>Bacteria</taxon>
        <taxon>Bacillati</taxon>
        <taxon>Actinomycetota</taxon>
        <taxon>Actinomycetes</taxon>
        <taxon>Propionibacteriales</taxon>
        <taxon>Actinopolymorphaceae</taxon>
        <taxon>Actinopolymorpha</taxon>
    </lineage>
</organism>
<proteinExistence type="predicted"/>
<dbReference type="Pfam" id="PF13671">
    <property type="entry name" value="AAA_33"/>
    <property type="match status" value="1"/>
</dbReference>
<keyword evidence="1" id="KW-0808">Transferase</keyword>
<gene>
    <name evidence="1" type="ORF">F4554_005557</name>
</gene>
<dbReference type="RefSeq" id="WP_179790342.1">
    <property type="nucleotide sequence ID" value="NZ_BAAARR010000031.1"/>
</dbReference>
<comment type="caution">
    <text evidence="1">The sequence shown here is derived from an EMBL/GenBank/DDBJ whole genome shotgun (WGS) entry which is preliminary data.</text>
</comment>
<evidence type="ECO:0000313" key="2">
    <source>
        <dbReference type="Proteomes" id="UP000579605"/>
    </source>
</evidence>
<dbReference type="Proteomes" id="UP000579605">
    <property type="component" value="Unassembled WGS sequence"/>
</dbReference>
<sequence length="199" mass="22022">MHEHRAAIPVEGPALVAIGGFPGAGKSQVAEWLSRELSLPLLNSDAAGGTIRDVLSGKVESSDAFRAGYELLFTLAETFLGSGCSVVIDMSMGWEFQWQRLDAIVGKLPEVSFLPIILRCPRRVAVERITRRHEDSGGTRSTAAQILTGHPHVWDYLEQLDRPDVRFIDATQEAELVYTQTLKHIEELARPQRRSACES</sequence>
<dbReference type="PANTHER" id="PTHR37807">
    <property type="entry name" value="OS07G0160300 PROTEIN"/>
    <property type="match status" value="1"/>
</dbReference>